<sequence>MTRAQHLRFVALVLGLFAALAAIAVTEDPACDAYVTTIGKFQGAGR</sequence>
<evidence type="ECO:0000313" key="2">
    <source>
        <dbReference type="EMBL" id="MCB8880082.1"/>
    </source>
</evidence>
<dbReference type="Proteomes" id="UP000721844">
    <property type="component" value="Unassembled WGS sequence"/>
</dbReference>
<dbReference type="RefSeq" id="WP_227306689.1">
    <property type="nucleotide sequence ID" value="NZ_JAESVA010000002.1"/>
</dbReference>
<gene>
    <name evidence="2" type="ORF">ACELLULO517_07535</name>
</gene>
<reference evidence="2 3" key="1">
    <citation type="journal article" date="2021" name="Microorganisms">
        <title>Acidisoma silvae sp. nov. and Acidisomacellulosilytica sp. nov., Two Acidophilic Bacteria Isolated from Decaying Wood, Hydrolyzing Cellulose and Producing Poly-3-hydroxybutyrate.</title>
        <authorList>
            <person name="Mieszkin S."/>
            <person name="Pouder E."/>
            <person name="Uroz S."/>
            <person name="Simon-Colin C."/>
            <person name="Alain K."/>
        </authorList>
    </citation>
    <scope>NUCLEOTIDE SEQUENCE [LARGE SCALE GENOMIC DNA]</scope>
    <source>
        <strain evidence="2 3">HW T5.17</strain>
    </source>
</reference>
<proteinExistence type="predicted"/>
<feature type="chain" id="PRO_5037100567" evidence="1">
    <location>
        <begin position="25"/>
        <end position="46"/>
    </location>
</feature>
<name>A0A964E3A7_9PROT</name>
<dbReference type="EMBL" id="JAESVA010000002">
    <property type="protein sequence ID" value="MCB8880082.1"/>
    <property type="molecule type" value="Genomic_DNA"/>
</dbReference>
<dbReference type="AlphaFoldDB" id="A0A964E3A7"/>
<organism evidence="2 3">
    <name type="scientific">Acidisoma cellulosilyticum</name>
    <dbReference type="NCBI Taxonomy" id="2802395"/>
    <lineage>
        <taxon>Bacteria</taxon>
        <taxon>Pseudomonadati</taxon>
        <taxon>Pseudomonadota</taxon>
        <taxon>Alphaproteobacteria</taxon>
        <taxon>Acetobacterales</taxon>
        <taxon>Acidocellaceae</taxon>
        <taxon>Acidisoma</taxon>
    </lineage>
</organism>
<feature type="signal peptide" evidence="1">
    <location>
        <begin position="1"/>
        <end position="24"/>
    </location>
</feature>
<evidence type="ECO:0000256" key="1">
    <source>
        <dbReference type="SAM" id="SignalP"/>
    </source>
</evidence>
<comment type="caution">
    <text evidence="2">The sequence shown here is derived from an EMBL/GenBank/DDBJ whole genome shotgun (WGS) entry which is preliminary data.</text>
</comment>
<keyword evidence="3" id="KW-1185">Reference proteome</keyword>
<evidence type="ECO:0000313" key="3">
    <source>
        <dbReference type="Proteomes" id="UP000721844"/>
    </source>
</evidence>
<protein>
    <submittedName>
        <fullName evidence="2">Uncharacterized protein</fullName>
    </submittedName>
</protein>
<keyword evidence="1" id="KW-0732">Signal</keyword>
<accession>A0A964E3A7</accession>